<dbReference type="Proteomes" id="UP000254051">
    <property type="component" value="Unassembled WGS sequence"/>
</dbReference>
<dbReference type="PANTHER" id="PTHR47504:SF5">
    <property type="entry name" value="RIGHT ORIGIN-BINDING PROTEIN"/>
    <property type="match status" value="1"/>
</dbReference>
<protein>
    <submittedName>
        <fullName evidence="5">AraC-type DNA-binding protein</fullName>
    </submittedName>
</protein>
<keyword evidence="1" id="KW-0805">Transcription regulation</keyword>
<dbReference type="GO" id="GO:0043565">
    <property type="term" value="F:sequence-specific DNA binding"/>
    <property type="evidence" value="ECO:0007669"/>
    <property type="project" value="InterPro"/>
</dbReference>
<organism evidence="5 6">
    <name type="scientific">Faecalicatena contorta</name>
    <dbReference type="NCBI Taxonomy" id="39482"/>
    <lineage>
        <taxon>Bacteria</taxon>
        <taxon>Bacillati</taxon>
        <taxon>Bacillota</taxon>
        <taxon>Clostridia</taxon>
        <taxon>Lachnospirales</taxon>
        <taxon>Lachnospiraceae</taxon>
        <taxon>Faecalicatena</taxon>
    </lineage>
</organism>
<proteinExistence type="predicted"/>
<evidence type="ECO:0000259" key="4">
    <source>
        <dbReference type="PROSITE" id="PS01124"/>
    </source>
</evidence>
<dbReference type="Pfam" id="PF12833">
    <property type="entry name" value="HTH_18"/>
    <property type="match status" value="1"/>
</dbReference>
<dbReference type="PRINTS" id="PR00032">
    <property type="entry name" value="HTHARAC"/>
</dbReference>
<name>A0A316A246_9FIRM</name>
<keyword evidence="3" id="KW-0804">Transcription</keyword>
<keyword evidence="6" id="KW-1185">Reference proteome</keyword>
<dbReference type="InterPro" id="IPR009057">
    <property type="entry name" value="Homeodomain-like_sf"/>
</dbReference>
<dbReference type="InterPro" id="IPR020449">
    <property type="entry name" value="Tscrpt_reg_AraC-type_HTH"/>
</dbReference>
<reference evidence="6" key="1">
    <citation type="submission" date="2017-07" db="EMBL/GenBank/DDBJ databases">
        <authorList>
            <person name="Varghese N."/>
            <person name="Submissions S."/>
        </authorList>
    </citation>
    <scope>NUCLEOTIDE SEQUENCE [LARGE SCALE GENOMIC DNA]</scope>
    <source>
        <strain evidence="6">NLAE-zl-C134</strain>
    </source>
</reference>
<evidence type="ECO:0000256" key="1">
    <source>
        <dbReference type="ARBA" id="ARBA00023015"/>
    </source>
</evidence>
<feature type="domain" description="HTH araC/xylS-type" evidence="4">
    <location>
        <begin position="17"/>
        <end position="115"/>
    </location>
</feature>
<dbReference type="PANTHER" id="PTHR47504">
    <property type="entry name" value="RIGHT ORIGIN-BINDING PROTEIN"/>
    <property type="match status" value="1"/>
</dbReference>
<dbReference type="Gene3D" id="1.10.10.60">
    <property type="entry name" value="Homeodomain-like"/>
    <property type="match status" value="2"/>
</dbReference>
<dbReference type="PROSITE" id="PS01124">
    <property type="entry name" value="HTH_ARAC_FAMILY_2"/>
    <property type="match status" value="1"/>
</dbReference>
<evidence type="ECO:0000313" key="5">
    <source>
        <dbReference type="EMBL" id="SUQ13271.1"/>
    </source>
</evidence>
<evidence type="ECO:0000256" key="3">
    <source>
        <dbReference type="ARBA" id="ARBA00023163"/>
    </source>
</evidence>
<dbReference type="SUPFAM" id="SSF46689">
    <property type="entry name" value="Homeodomain-like"/>
    <property type="match status" value="1"/>
</dbReference>
<keyword evidence="2 5" id="KW-0238">DNA-binding</keyword>
<sequence>MNGRMYEWHKQIQVIVDEIDRCIINYNDEALTLRFLSHKLGYSEFHTTRKFKEISGMQFRDYLRHRKLAFALKEVRDSDKSLLDIAFDYGFSSHEAFTRAFKGTYGVTPSEYRKNPKPVVLRTKISPFDRYFLGLGEIGMIKSTDGVKNYFVTIPAHKFLHIKNYESNGYWDFWQKQNLIPGQDQETICGLLDSIKGKLDDDGGNEANCGSGQIMAYMNDPNGRLCDWGIPRTECWGVRLPFDYDGEVPPQMLIVDIPETQYIVFEHGTFDYEQENCSVEEKIETAMAAFDYSGNGYCLDTSPGRIMYFYYNPEQYFKYIRPVQKLDKIDDTPNGK</sequence>
<dbReference type="InterPro" id="IPR050959">
    <property type="entry name" value="MarA-like"/>
</dbReference>
<dbReference type="InterPro" id="IPR018060">
    <property type="entry name" value="HTH_AraC"/>
</dbReference>
<dbReference type="SMART" id="SM00342">
    <property type="entry name" value="HTH_ARAC"/>
    <property type="match status" value="1"/>
</dbReference>
<dbReference type="EMBL" id="UHJJ01000002">
    <property type="protein sequence ID" value="SUQ13271.1"/>
    <property type="molecule type" value="Genomic_DNA"/>
</dbReference>
<dbReference type="GO" id="GO:0003700">
    <property type="term" value="F:DNA-binding transcription factor activity"/>
    <property type="evidence" value="ECO:0007669"/>
    <property type="project" value="InterPro"/>
</dbReference>
<evidence type="ECO:0000313" key="6">
    <source>
        <dbReference type="Proteomes" id="UP000254051"/>
    </source>
</evidence>
<accession>A0A316A246</accession>
<dbReference type="AlphaFoldDB" id="A0A316A246"/>
<gene>
    <name evidence="5" type="ORF">SAMN05216529_102491</name>
</gene>
<evidence type="ECO:0000256" key="2">
    <source>
        <dbReference type="ARBA" id="ARBA00023125"/>
    </source>
</evidence>